<evidence type="ECO:0000313" key="2">
    <source>
        <dbReference type="EMBL" id="GAA0239651.1"/>
    </source>
</evidence>
<dbReference type="InterPro" id="IPR011059">
    <property type="entry name" value="Metal-dep_hydrolase_composite"/>
</dbReference>
<sequence>MSVVLRGGRLGLGGRASDVRIENGTVTAVGPSGSLDAAEVVSLGDATVLPGLVDGHVHVEQWVRHRRSVDLSAVAGPAEAARVLRAQAPPAGQWLSGRDIVPALWSDPPHKRFLDDALRDVPVVVRSIDLHTTWFNSAGLSLVGLAGHPTGVLRETESIEANHRLSELTPAAEVDGWIAEALAELPSLGLTGLIDLEFSDNLAAWRRRATPPVRVHAGIWTPWLDAAIAEGRRTGDVVADRVRVGPYKIVSDGSLNTRTAWCADPYPDESFGLCLVPADQLETLMRKAWAAGLVPAIHAIGDRANTSVLDVFERIGCTGRIEHAQLVSLSDVPRFASLGVVASVQPQHAVTDRDVADRLWAGRTDRAFAYRTLHDAGARLELGSDAPVSPLDPWQAVADAVHRSDDGRPAWHPEQALPLDVAITAACAGRASVEVGAVADLTVVAGDLRSASEEALRSTTVLATLVGGDVTYQR</sequence>
<dbReference type="Gene3D" id="3.10.310.70">
    <property type="match status" value="1"/>
</dbReference>
<keyword evidence="3" id="KW-1185">Reference proteome</keyword>
<dbReference type="SUPFAM" id="SSF51338">
    <property type="entry name" value="Composite domain of metallo-dependent hydrolases"/>
    <property type="match status" value="1"/>
</dbReference>
<proteinExistence type="predicted"/>
<dbReference type="PANTHER" id="PTHR22642:SF2">
    <property type="entry name" value="PROTEIN LONG AFTER FAR-RED 3"/>
    <property type="match status" value="1"/>
</dbReference>
<dbReference type="EMBL" id="BAAAGX010000010">
    <property type="protein sequence ID" value="GAA0239651.1"/>
    <property type="molecule type" value="Genomic_DNA"/>
</dbReference>
<name>A0ABN0U5R4_9ACTN</name>
<comment type="caution">
    <text evidence="2">The sequence shown here is derived from an EMBL/GenBank/DDBJ whole genome shotgun (WGS) entry which is preliminary data.</text>
</comment>
<dbReference type="Gene3D" id="3.20.20.140">
    <property type="entry name" value="Metal-dependent hydrolases"/>
    <property type="match status" value="2"/>
</dbReference>
<feature type="domain" description="Amidohydrolase 3" evidence="1">
    <location>
        <begin position="39"/>
        <end position="472"/>
    </location>
</feature>
<gene>
    <name evidence="2" type="ORF">GCM10009539_26170</name>
</gene>
<evidence type="ECO:0000313" key="3">
    <source>
        <dbReference type="Proteomes" id="UP001500967"/>
    </source>
</evidence>
<dbReference type="RefSeq" id="WP_344649054.1">
    <property type="nucleotide sequence ID" value="NZ_BAAAGX010000010.1"/>
</dbReference>
<dbReference type="InterPro" id="IPR032466">
    <property type="entry name" value="Metal_Hydrolase"/>
</dbReference>
<dbReference type="Pfam" id="PF07969">
    <property type="entry name" value="Amidohydro_3"/>
    <property type="match status" value="1"/>
</dbReference>
<dbReference type="SUPFAM" id="SSF51556">
    <property type="entry name" value="Metallo-dependent hydrolases"/>
    <property type="match status" value="1"/>
</dbReference>
<organism evidence="2 3">
    <name type="scientific">Cryptosporangium japonicum</name>
    <dbReference type="NCBI Taxonomy" id="80872"/>
    <lineage>
        <taxon>Bacteria</taxon>
        <taxon>Bacillati</taxon>
        <taxon>Actinomycetota</taxon>
        <taxon>Actinomycetes</taxon>
        <taxon>Cryptosporangiales</taxon>
        <taxon>Cryptosporangiaceae</taxon>
        <taxon>Cryptosporangium</taxon>
    </lineage>
</organism>
<dbReference type="InterPro" id="IPR013108">
    <property type="entry name" value="Amidohydro_3"/>
</dbReference>
<protein>
    <submittedName>
        <fullName evidence="2">Amidohydrolase family protein</fullName>
    </submittedName>
</protein>
<accession>A0ABN0U5R4</accession>
<evidence type="ECO:0000259" key="1">
    <source>
        <dbReference type="Pfam" id="PF07969"/>
    </source>
</evidence>
<reference evidence="2 3" key="1">
    <citation type="journal article" date="2019" name="Int. J. Syst. Evol. Microbiol.">
        <title>The Global Catalogue of Microorganisms (GCM) 10K type strain sequencing project: providing services to taxonomists for standard genome sequencing and annotation.</title>
        <authorList>
            <consortium name="The Broad Institute Genomics Platform"/>
            <consortium name="The Broad Institute Genome Sequencing Center for Infectious Disease"/>
            <person name="Wu L."/>
            <person name="Ma J."/>
        </authorList>
    </citation>
    <scope>NUCLEOTIDE SEQUENCE [LARGE SCALE GENOMIC DNA]</scope>
    <source>
        <strain evidence="2 3">JCM 10425</strain>
    </source>
</reference>
<dbReference type="Proteomes" id="UP001500967">
    <property type="component" value="Unassembled WGS sequence"/>
</dbReference>
<dbReference type="CDD" id="cd01300">
    <property type="entry name" value="YtcJ_like"/>
    <property type="match status" value="1"/>
</dbReference>
<dbReference type="InterPro" id="IPR033932">
    <property type="entry name" value="YtcJ-like"/>
</dbReference>
<dbReference type="PANTHER" id="PTHR22642">
    <property type="entry name" value="IMIDAZOLONEPROPIONASE"/>
    <property type="match status" value="1"/>
</dbReference>